<evidence type="ECO:0000313" key="1">
    <source>
        <dbReference type="EMBL" id="SET52383.1"/>
    </source>
</evidence>
<protein>
    <submittedName>
        <fullName evidence="1">Uncharacterized protein</fullName>
    </submittedName>
</protein>
<reference evidence="1 2" key="1">
    <citation type="submission" date="2016-10" db="EMBL/GenBank/DDBJ databases">
        <authorList>
            <person name="de Groot N.N."/>
        </authorList>
    </citation>
    <scope>NUCLEOTIDE SEQUENCE [LARGE SCALE GENOMIC DNA]</scope>
    <source>
        <strain evidence="1 2">CGMCC 4.5598</strain>
    </source>
</reference>
<dbReference type="RefSeq" id="WP_091079601.1">
    <property type="nucleotide sequence ID" value="NZ_FOHX01000003.1"/>
</dbReference>
<dbReference type="EMBL" id="FOHX01000003">
    <property type="protein sequence ID" value="SET52383.1"/>
    <property type="molecule type" value="Genomic_DNA"/>
</dbReference>
<dbReference type="STRING" id="568860.SAMN05421811_103305"/>
<keyword evidence="2" id="KW-1185">Reference proteome</keyword>
<name>A0A1I0F2Y4_9ACTN</name>
<dbReference type="AlphaFoldDB" id="A0A1I0F2Y4"/>
<gene>
    <name evidence="1" type="ORF">SAMN05421811_103305</name>
</gene>
<proteinExistence type="predicted"/>
<evidence type="ECO:0000313" key="2">
    <source>
        <dbReference type="Proteomes" id="UP000199361"/>
    </source>
</evidence>
<dbReference type="Proteomes" id="UP000199361">
    <property type="component" value="Unassembled WGS sequence"/>
</dbReference>
<organism evidence="1 2">
    <name type="scientific">Nonomuraea wenchangensis</name>
    <dbReference type="NCBI Taxonomy" id="568860"/>
    <lineage>
        <taxon>Bacteria</taxon>
        <taxon>Bacillati</taxon>
        <taxon>Actinomycetota</taxon>
        <taxon>Actinomycetes</taxon>
        <taxon>Streptosporangiales</taxon>
        <taxon>Streptosporangiaceae</taxon>
        <taxon>Nonomuraea</taxon>
    </lineage>
</organism>
<accession>A0A1I0F2Y4</accession>
<sequence>MSTAFEIVREDPPARSITYVRADPLNYPEIAAALCADPGRWHRVGLADTSHRAAAIAHRITAGQVQTLAIRGSFEATARTVGRECRIYARYLGQVEQVAS</sequence>